<dbReference type="NCBIfam" id="TIGR00797">
    <property type="entry name" value="matE"/>
    <property type="match status" value="1"/>
</dbReference>
<comment type="caution">
    <text evidence="8">The sequence shown here is derived from an EMBL/GenBank/DDBJ whole genome shotgun (WGS) entry which is preliminary data.</text>
</comment>
<proteinExistence type="predicted"/>
<feature type="transmembrane region" description="Helical" evidence="7">
    <location>
        <begin position="392"/>
        <end position="412"/>
    </location>
</feature>
<dbReference type="InterPro" id="IPR002528">
    <property type="entry name" value="MATE_fam"/>
</dbReference>
<keyword evidence="3" id="KW-1003">Cell membrane</keyword>
<keyword evidence="6 7" id="KW-0472">Membrane</keyword>
<feature type="transmembrane region" description="Helical" evidence="7">
    <location>
        <begin position="358"/>
        <end position="380"/>
    </location>
</feature>
<evidence type="ECO:0000256" key="1">
    <source>
        <dbReference type="ARBA" id="ARBA00004651"/>
    </source>
</evidence>
<evidence type="ECO:0000313" key="9">
    <source>
        <dbReference type="Proteomes" id="UP001519342"/>
    </source>
</evidence>
<dbReference type="EMBL" id="JAGGKS010000011">
    <property type="protein sequence ID" value="MBP1927226.1"/>
    <property type="molecule type" value="Genomic_DNA"/>
</dbReference>
<comment type="subcellular location">
    <subcellularLocation>
        <location evidence="1">Cell membrane</location>
        <topology evidence="1">Multi-pass membrane protein</topology>
    </subcellularLocation>
</comment>
<evidence type="ECO:0000256" key="2">
    <source>
        <dbReference type="ARBA" id="ARBA00022448"/>
    </source>
</evidence>
<dbReference type="InterPro" id="IPR048279">
    <property type="entry name" value="MdtK-like"/>
</dbReference>
<evidence type="ECO:0000256" key="4">
    <source>
        <dbReference type="ARBA" id="ARBA00022692"/>
    </source>
</evidence>
<feature type="transmembrane region" description="Helical" evidence="7">
    <location>
        <begin position="315"/>
        <end position="338"/>
    </location>
</feature>
<feature type="transmembrane region" description="Helical" evidence="7">
    <location>
        <begin position="45"/>
        <end position="68"/>
    </location>
</feature>
<dbReference type="InterPro" id="IPR047135">
    <property type="entry name" value="YsiQ"/>
</dbReference>
<feature type="transmembrane region" description="Helical" evidence="7">
    <location>
        <begin position="195"/>
        <end position="215"/>
    </location>
</feature>
<feature type="transmembrane region" description="Helical" evidence="7">
    <location>
        <begin position="165"/>
        <end position="183"/>
    </location>
</feature>
<dbReference type="Pfam" id="PF01554">
    <property type="entry name" value="MatE"/>
    <property type="match status" value="2"/>
</dbReference>
<dbReference type="PIRSF" id="PIRSF006603">
    <property type="entry name" value="DinF"/>
    <property type="match status" value="1"/>
</dbReference>
<evidence type="ECO:0000256" key="7">
    <source>
        <dbReference type="SAM" id="Phobius"/>
    </source>
</evidence>
<keyword evidence="2" id="KW-0813">Transport</keyword>
<feature type="transmembrane region" description="Helical" evidence="7">
    <location>
        <begin position="12"/>
        <end position="33"/>
    </location>
</feature>
<feature type="transmembrane region" description="Helical" evidence="7">
    <location>
        <begin position="418"/>
        <end position="436"/>
    </location>
</feature>
<dbReference type="Proteomes" id="UP001519342">
    <property type="component" value="Unassembled WGS sequence"/>
</dbReference>
<organism evidence="8 9">
    <name type="scientific">Sedimentibacter acidaminivorans</name>
    <dbReference type="NCBI Taxonomy" id="913099"/>
    <lineage>
        <taxon>Bacteria</taxon>
        <taxon>Bacillati</taxon>
        <taxon>Bacillota</taxon>
        <taxon>Tissierellia</taxon>
        <taxon>Sedimentibacter</taxon>
    </lineage>
</organism>
<evidence type="ECO:0000256" key="3">
    <source>
        <dbReference type="ARBA" id="ARBA00022475"/>
    </source>
</evidence>
<evidence type="ECO:0000313" key="8">
    <source>
        <dbReference type="EMBL" id="MBP1927226.1"/>
    </source>
</evidence>
<dbReference type="CDD" id="cd13134">
    <property type="entry name" value="MATE_like_8"/>
    <property type="match status" value="1"/>
</dbReference>
<dbReference type="PANTHER" id="PTHR42925:SF2">
    <property type="entry name" value="NA+ DRIVEN MULTIDRUG EFFLUX PUMP"/>
    <property type="match status" value="1"/>
</dbReference>
<feature type="transmembrane region" description="Helical" evidence="7">
    <location>
        <begin position="132"/>
        <end position="153"/>
    </location>
</feature>
<feature type="transmembrane region" description="Helical" evidence="7">
    <location>
        <begin position="89"/>
        <end position="112"/>
    </location>
</feature>
<sequence length="449" mass="49305">MKFYKDKLFLKSMLSIAIPISLQNLITSSLNMVDTLMTSSLGQSSIAAVGLANQIFFFYILIIFGISTGSSVFISQYWGKKDIYNIRKVLGLAIFISTLVGIIFTMSAVFFPEFLMKIFINIPETVRLGSEYLRIVAFSYIITAISFVISIGLRSTGNANIPLKISIVSFSSNTIFNYIFMFGKLGLPALGVKGAAIGTLLARIIEISLLLYAVYSSRGPLAGTVKELFGWNKEFVNKYLKTTSPVILNEGFWALGQVMYSIAYAKIGEEATAAIQVVTTIQNVFFVIFRGLANSSSVMIGNKIGQGEEKEAYDYAINFLIISSLLGIIFGFIMIVSSDLTLKLFRNLDIGLQDTAKSIMLVMGLVFFIKTFNATVIVGVLRGGGDTTFSMFLEIGSVWLIGVPMAFVGALILKLPVYFVVALVSVEEIVKAIISIPRVMSKKWIKNVT</sequence>
<protein>
    <submittedName>
        <fullName evidence="8">MATE family efflux protein</fullName>
    </submittedName>
</protein>
<keyword evidence="4 7" id="KW-0812">Transmembrane</keyword>
<keyword evidence="9" id="KW-1185">Reference proteome</keyword>
<accession>A0ABS4GHR5</accession>
<name>A0ABS4GHR5_9FIRM</name>
<dbReference type="PANTHER" id="PTHR42925">
    <property type="entry name" value="MULTIDRUG AND TOXIN EFFLUX PROTEIN MATE FAMILY"/>
    <property type="match status" value="1"/>
</dbReference>
<evidence type="ECO:0000256" key="5">
    <source>
        <dbReference type="ARBA" id="ARBA00022989"/>
    </source>
</evidence>
<evidence type="ECO:0000256" key="6">
    <source>
        <dbReference type="ARBA" id="ARBA00023136"/>
    </source>
</evidence>
<dbReference type="RefSeq" id="WP_209512935.1">
    <property type="nucleotide sequence ID" value="NZ_JAGGKS010000011.1"/>
</dbReference>
<reference evidence="8 9" key="1">
    <citation type="submission" date="2021-03" db="EMBL/GenBank/DDBJ databases">
        <title>Genomic Encyclopedia of Type Strains, Phase IV (KMG-IV): sequencing the most valuable type-strain genomes for metagenomic binning, comparative biology and taxonomic classification.</title>
        <authorList>
            <person name="Goeker M."/>
        </authorList>
    </citation>
    <scope>NUCLEOTIDE SEQUENCE [LARGE SCALE GENOMIC DNA]</scope>
    <source>
        <strain evidence="8 9">DSM 24004</strain>
    </source>
</reference>
<keyword evidence="5 7" id="KW-1133">Transmembrane helix</keyword>
<gene>
    <name evidence="8" type="ORF">J2Z76_003123</name>
</gene>